<evidence type="ECO:0000259" key="4">
    <source>
        <dbReference type="Pfam" id="PF13649"/>
    </source>
</evidence>
<evidence type="ECO:0000313" key="6">
    <source>
        <dbReference type="Proteomes" id="UP000237717"/>
    </source>
</evidence>
<dbReference type="RefSeq" id="WP_065657492.1">
    <property type="nucleotide sequence ID" value="NZ_CP026925.1"/>
</dbReference>
<dbReference type="CDD" id="cd02440">
    <property type="entry name" value="AdoMet_MTases"/>
    <property type="match status" value="1"/>
</dbReference>
<dbReference type="Proteomes" id="UP000237717">
    <property type="component" value="Chromosome II"/>
</dbReference>
<protein>
    <submittedName>
        <fullName evidence="5">SAM-dependent methlyltransferase</fullName>
    </submittedName>
</protein>
<sequence>MLEQASKYDHWAWLYNKTLGPRYGAHKIGPIERVVLPHLPAGGAILDLCCGTGQLAAALIERGFVVTGLDGSADMLRHARENAPSATFTEGDACDFAFDHPFDAVLCTSASLNHIQRIDDLAAVFSSVSSALRPGGIFVFDVNHPAQMARYWHGKATEGEINSDFAWLITPQYDLGTGNGTFTVDIYHRPHERPSSALDRLAGRLTRSHRMRRIRLALLSSFRRLRPHWEHHSVINRVWGHDLDAVLLALRKSGFSAEVRSTQGGAVDDSHAAYFFCRKAAATEAQAETETLEASR</sequence>
<evidence type="ECO:0000256" key="3">
    <source>
        <dbReference type="ARBA" id="ARBA00022691"/>
    </source>
</evidence>
<proteinExistence type="predicted"/>
<dbReference type="EMBL" id="CP026925">
    <property type="protein sequence ID" value="AVH44105.1"/>
    <property type="molecule type" value="Genomic_DNA"/>
</dbReference>
<evidence type="ECO:0000256" key="1">
    <source>
        <dbReference type="ARBA" id="ARBA00022603"/>
    </source>
</evidence>
<keyword evidence="2 5" id="KW-0808">Transferase</keyword>
<name>A0A2L2LIF1_AGRTU</name>
<dbReference type="Pfam" id="PF13649">
    <property type="entry name" value="Methyltransf_25"/>
    <property type="match status" value="1"/>
</dbReference>
<dbReference type="Gene3D" id="3.40.50.150">
    <property type="entry name" value="Vaccinia Virus protein VP39"/>
    <property type="match status" value="1"/>
</dbReference>
<keyword evidence="3" id="KW-0949">S-adenosyl-L-methionine</keyword>
<dbReference type="InterPro" id="IPR029063">
    <property type="entry name" value="SAM-dependent_MTases_sf"/>
</dbReference>
<accession>A0A2L2LIF1</accession>
<dbReference type="GO" id="GO:0032259">
    <property type="term" value="P:methylation"/>
    <property type="evidence" value="ECO:0007669"/>
    <property type="project" value="UniProtKB-KW"/>
</dbReference>
<dbReference type="AlphaFoldDB" id="A0A2L2LIF1"/>
<dbReference type="PANTHER" id="PTHR43464">
    <property type="entry name" value="METHYLTRANSFERASE"/>
    <property type="match status" value="1"/>
</dbReference>
<dbReference type="PANTHER" id="PTHR43464:SF19">
    <property type="entry name" value="UBIQUINONE BIOSYNTHESIS O-METHYLTRANSFERASE, MITOCHONDRIAL"/>
    <property type="match status" value="1"/>
</dbReference>
<feature type="domain" description="Methyltransferase" evidence="4">
    <location>
        <begin position="45"/>
        <end position="136"/>
    </location>
</feature>
<dbReference type="SUPFAM" id="SSF53335">
    <property type="entry name" value="S-adenosyl-L-methionine-dependent methyltransferases"/>
    <property type="match status" value="1"/>
</dbReference>
<keyword evidence="1" id="KW-0489">Methyltransferase</keyword>
<evidence type="ECO:0000313" key="5">
    <source>
        <dbReference type="EMBL" id="AVH44105.1"/>
    </source>
</evidence>
<gene>
    <name evidence="5" type="ORF">At1D1609_40590</name>
</gene>
<dbReference type="GO" id="GO:0008168">
    <property type="term" value="F:methyltransferase activity"/>
    <property type="evidence" value="ECO:0007669"/>
    <property type="project" value="UniProtKB-KW"/>
</dbReference>
<reference evidence="5 6" key="1">
    <citation type="submission" date="2018-02" db="EMBL/GenBank/DDBJ databases">
        <title>Complete genome sequence of Agrobacterium tumefaciens 1D1609.</title>
        <authorList>
            <person name="Cho S.-T."/>
            <person name="Haryono M."/>
            <person name="Chang H.-H."/>
            <person name="Santos M.N."/>
            <person name="Lai E.-M."/>
            <person name="Kuo C.-H."/>
        </authorList>
    </citation>
    <scope>NUCLEOTIDE SEQUENCE [LARGE SCALE GENOMIC DNA]</scope>
    <source>
        <strain evidence="5 6">1D1609</strain>
    </source>
</reference>
<evidence type="ECO:0000256" key="2">
    <source>
        <dbReference type="ARBA" id="ARBA00022679"/>
    </source>
</evidence>
<dbReference type="InterPro" id="IPR041698">
    <property type="entry name" value="Methyltransf_25"/>
</dbReference>
<organism evidence="5 6">
    <name type="scientific">Agrobacterium tumefaciens</name>
    <dbReference type="NCBI Taxonomy" id="358"/>
    <lineage>
        <taxon>Bacteria</taxon>
        <taxon>Pseudomonadati</taxon>
        <taxon>Pseudomonadota</taxon>
        <taxon>Alphaproteobacteria</taxon>
        <taxon>Hyphomicrobiales</taxon>
        <taxon>Rhizobiaceae</taxon>
        <taxon>Rhizobium/Agrobacterium group</taxon>
        <taxon>Agrobacterium</taxon>
        <taxon>Agrobacterium tumefaciens complex</taxon>
    </lineage>
</organism>